<name>V6LIS3_9EUKA</name>
<organism evidence="1">
    <name type="scientific">Spironucleus salmonicida</name>
    <dbReference type="NCBI Taxonomy" id="348837"/>
    <lineage>
        <taxon>Eukaryota</taxon>
        <taxon>Metamonada</taxon>
        <taxon>Diplomonadida</taxon>
        <taxon>Hexamitidae</taxon>
        <taxon>Hexamitinae</taxon>
        <taxon>Spironucleus</taxon>
    </lineage>
</organism>
<evidence type="ECO:0000313" key="3">
    <source>
        <dbReference type="Proteomes" id="UP000018208"/>
    </source>
</evidence>
<dbReference type="EMBL" id="KI546115">
    <property type="protein sequence ID" value="EST44505.1"/>
    <property type="molecule type" value="Genomic_DNA"/>
</dbReference>
<evidence type="ECO:0000313" key="1">
    <source>
        <dbReference type="EMBL" id="EST44505.1"/>
    </source>
</evidence>
<gene>
    <name evidence="1" type="ORF">SS50377_15502</name>
    <name evidence="2" type="ORF">SS50377_24646</name>
</gene>
<dbReference type="EMBL" id="AUWU02000005">
    <property type="protein sequence ID" value="KAH0572535.1"/>
    <property type="molecule type" value="Genomic_DNA"/>
</dbReference>
<dbReference type="AlphaFoldDB" id="V6LIS3"/>
<dbReference type="VEuPathDB" id="GiardiaDB:SS50377_24646"/>
<dbReference type="OrthoDB" id="10582903at2759"/>
<accession>V6LIS3</accession>
<sequence length="104" mass="11945">MFLSDRPRTSEQVYSYGASGHKPMKMSSNQQSVLNQYGHLMSKENKDIIMIPAYEMAKNGFGSCKHSNNEFCINNATSTKGRNYMRQKPRVNSYSLFCETYIPK</sequence>
<dbReference type="Proteomes" id="UP000018208">
    <property type="component" value="Unassembled WGS sequence"/>
</dbReference>
<reference evidence="1 2" key="1">
    <citation type="journal article" date="2014" name="PLoS Genet.">
        <title>The Genome of Spironucleus salmonicida Highlights a Fish Pathogen Adapted to Fluctuating Environments.</title>
        <authorList>
            <person name="Xu F."/>
            <person name="Jerlstrom-Hultqvist J."/>
            <person name="Einarsson E."/>
            <person name="Astvaldsson A."/>
            <person name="Svard S.G."/>
            <person name="Andersson J.O."/>
        </authorList>
    </citation>
    <scope>NUCLEOTIDE SEQUENCE</scope>
    <source>
        <strain evidence="2">ATCC 50377</strain>
    </source>
</reference>
<keyword evidence="3" id="KW-1185">Reference proteome</keyword>
<proteinExistence type="predicted"/>
<evidence type="ECO:0000313" key="2">
    <source>
        <dbReference type="EMBL" id="KAH0572535.1"/>
    </source>
</evidence>
<protein>
    <submittedName>
        <fullName evidence="1">Uncharacterized protein</fullName>
    </submittedName>
</protein>
<reference evidence="2" key="2">
    <citation type="submission" date="2020-12" db="EMBL/GenBank/DDBJ databases">
        <title>New Spironucleus salmonicida genome in near-complete chromosomes.</title>
        <authorList>
            <person name="Xu F."/>
            <person name="Kurt Z."/>
            <person name="Jimenez-Gonzalez A."/>
            <person name="Astvaldsson A."/>
            <person name="Andersson J.O."/>
            <person name="Svard S.G."/>
        </authorList>
    </citation>
    <scope>NUCLEOTIDE SEQUENCE</scope>
    <source>
        <strain evidence="2">ATCC 50377</strain>
    </source>
</reference>